<accession>A0A1H9FU40</accession>
<organism evidence="4 5">
    <name type="scientific">Amphritea atlantica</name>
    <dbReference type="NCBI Taxonomy" id="355243"/>
    <lineage>
        <taxon>Bacteria</taxon>
        <taxon>Pseudomonadati</taxon>
        <taxon>Pseudomonadota</taxon>
        <taxon>Gammaproteobacteria</taxon>
        <taxon>Oceanospirillales</taxon>
        <taxon>Oceanospirillaceae</taxon>
        <taxon>Amphritea</taxon>
    </lineage>
</organism>
<dbReference type="PANTHER" id="PTHR38772:SF1">
    <property type="entry name" value="NUCLEOID-ASSOCIATED PROTEIN YEJK"/>
    <property type="match status" value="1"/>
</dbReference>
<evidence type="ECO:0000313" key="4">
    <source>
        <dbReference type="EMBL" id="SEQ41462.1"/>
    </source>
</evidence>
<name>A0A1H9FU40_9GAMM</name>
<dbReference type="STRING" id="355243.SAMN03080615_01443"/>
<evidence type="ECO:0000313" key="5">
    <source>
        <dbReference type="Proteomes" id="UP000198749"/>
    </source>
</evidence>
<protein>
    <recommendedName>
        <fullName evidence="6">Nucleoid-associated protein</fullName>
    </recommendedName>
</protein>
<dbReference type="PANTHER" id="PTHR38772">
    <property type="match status" value="1"/>
</dbReference>
<keyword evidence="5" id="KW-1185">Reference proteome</keyword>
<reference evidence="5" key="1">
    <citation type="submission" date="2016-10" db="EMBL/GenBank/DDBJ databases">
        <authorList>
            <person name="Varghese N."/>
            <person name="Submissions S."/>
        </authorList>
    </citation>
    <scope>NUCLEOTIDE SEQUENCE [LARGE SCALE GENOMIC DNA]</scope>
    <source>
        <strain evidence="5">DSM 18887</strain>
    </source>
</reference>
<evidence type="ECO:0000256" key="1">
    <source>
        <dbReference type="ARBA" id="ARBA00004453"/>
    </source>
</evidence>
<dbReference type="GO" id="GO:0003727">
    <property type="term" value="F:single-stranded RNA binding"/>
    <property type="evidence" value="ECO:0007669"/>
    <property type="project" value="TreeGrafter"/>
</dbReference>
<dbReference type="GO" id="GO:0003690">
    <property type="term" value="F:double-stranded DNA binding"/>
    <property type="evidence" value="ECO:0007669"/>
    <property type="project" value="TreeGrafter"/>
</dbReference>
<evidence type="ECO:0000256" key="2">
    <source>
        <dbReference type="ARBA" id="ARBA00009035"/>
    </source>
</evidence>
<dbReference type="InterPro" id="IPR007358">
    <property type="entry name" value="Nucleoid_associated_NdpA"/>
</dbReference>
<keyword evidence="3" id="KW-0963">Cytoplasm</keyword>
<dbReference type="RefSeq" id="WP_091355935.1">
    <property type="nucleotide sequence ID" value="NZ_AP025284.1"/>
</dbReference>
<gene>
    <name evidence="4" type="ORF">SAMN03080615_01443</name>
</gene>
<evidence type="ECO:0000256" key="3">
    <source>
        <dbReference type="ARBA" id="ARBA00022490"/>
    </source>
</evidence>
<dbReference type="OrthoDB" id="9131762at2"/>
<comment type="subcellular location">
    <subcellularLocation>
        <location evidence="1">Cytoplasm</location>
        <location evidence="1">Nucleoid</location>
    </subcellularLocation>
</comment>
<comment type="similarity">
    <text evidence="2">Belongs to the YejK family.</text>
</comment>
<dbReference type="GO" id="GO:0043590">
    <property type="term" value="C:bacterial nucleoid"/>
    <property type="evidence" value="ECO:0007669"/>
    <property type="project" value="TreeGrafter"/>
</dbReference>
<evidence type="ECO:0008006" key="6">
    <source>
        <dbReference type="Google" id="ProtNLM"/>
    </source>
</evidence>
<dbReference type="AlphaFoldDB" id="A0A1H9FU40"/>
<sequence>MDLKFLAIRELIKEVDDSVATISDKGGAINVNDPMAQQLFNALVSAYGRRAALTHGSFNDENSEGYPFISGFKKFIDSTPDETSFLNLCDQALAQLAASLQQPSARAATGGYVIFIYYSSDVFDYLLIGLVGDKTGVAFDQELNPTKVIEVDLEKLHQAAKINITTYKEGSDSYLSFIGTRRKGDITHYFSNALGCTDVVPSKKSTSDLIKASEDFCRHYQLQEKQEEIVEDVVSYLSRQRDDKQSAYLPDVEKIFDSHMPPEQAQQASGSFSKFANSENYQVSQEFQPHTSTINAYTQVKAKMDNWQLDFSRRSLGTLNSNSEIEFDPNSNSIRINRLSTKVIEQLKQALDLDD</sequence>
<dbReference type="Proteomes" id="UP000198749">
    <property type="component" value="Unassembled WGS sequence"/>
</dbReference>
<dbReference type="EMBL" id="FOGB01000003">
    <property type="protein sequence ID" value="SEQ41462.1"/>
    <property type="molecule type" value="Genomic_DNA"/>
</dbReference>
<dbReference type="Pfam" id="PF04245">
    <property type="entry name" value="NA37"/>
    <property type="match status" value="1"/>
</dbReference>
<proteinExistence type="inferred from homology"/>